<dbReference type="EMBL" id="CP038231">
    <property type="protein sequence ID" value="QDH13423.1"/>
    <property type="molecule type" value="Genomic_DNA"/>
</dbReference>
<evidence type="ECO:0000313" key="2">
    <source>
        <dbReference type="Proteomes" id="UP000318709"/>
    </source>
</evidence>
<name>A0A4Y6U7N0_9PROT</name>
<dbReference type="Proteomes" id="UP000318709">
    <property type="component" value="Chromosome"/>
</dbReference>
<gene>
    <name evidence="1" type="ORF">E3E12_03505</name>
</gene>
<evidence type="ECO:0000313" key="1">
    <source>
        <dbReference type="EMBL" id="QDH13423.1"/>
    </source>
</evidence>
<protein>
    <submittedName>
        <fullName evidence="1">Uncharacterized protein</fullName>
    </submittedName>
</protein>
<dbReference type="AlphaFoldDB" id="A0A4Y6U7N0"/>
<dbReference type="RefSeq" id="WP_141443088.1">
    <property type="nucleotide sequence ID" value="NZ_CP038231.1"/>
</dbReference>
<reference evidence="1 2" key="1">
    <citation type="submission" date="2019-03" db="EMBL/GenBank/DDBJ databases">
        <title>The complete genome sequence of Swingsia_sp. F3b2 LMG30590(T).</title>
        <authorList>
            <person name="Chua K.-O."/>
            <person name="Chan K.-G."/>
            <person name="See-Too W.-S."/>
        </authorList>
    </citation>
    <scope>NUCLEOTIDE SEQUENCE [LARGE SCALE GENOMIC DNA]</scope>
    <source>
        <strain evidence="1 2">F3b2</strain>
    </source>
</reference>
<dbReference type="KEGG" id="swf:E3E12_03505"/>
<accession>A0A4Y6U7N0</accession>
<organism evidence="1 2">
    <name type="scientific">Formicincola oecophyllae</name>
    <dbReference type="NCBI Taxonomy" id="2558361"/>
    <lineage>
        <taxon>Bacteria</taxon>
        <taxon>Pseudomonadati</taxon>
        <taxon>Pseudomonadota</taxon>
        <taxon>Alphaproteobacteria</taxon>
        <taxon>Acetobacterales</taxon>
        <taxon>Acetobacteraceae</taxon>
        <taxon>Formicincola</taxon>
    </lineage>
</organism>
<sequence length="132" mass="14542">MVPYPIEAQPAPPPPDGTRHMHPILVNPHDYWREVAALSTNDDIVFRFYPGSSESDSKKTWDKLVSGVVDIIKLNSGPDRKPGRVAASWETHTILISAPAPVMRQIWLFIDSVTQSQAAQSKGGTVSIAPVW</sequence>
<keyword evidence="2" id="KW-1185">Reference proteome</keyword>
<proteinExistence type="predicted"/>